<reference evidence="2 3" key="1">
    <citation type="submission" date="2016-10" db="EMBL/GenBank/DDBJ databases">
        <authorList>
            <person name="de Groot N.N."/>
        </authorList>
    </citation>
    <scope>NUCLEOTIDE SEQUENCE [LARGE SCALE GENOMIC DNA]</scope>
    <source>
        <strain evidence="2 3">DSM 17890</strain>
    </source>
</reference>
<dbReference type="GO" id="GO:0003964">
    <property type="term" value="F:RNA-directed DNA polymerase activity"/>
    <property type="evidence" value="ECO:0007669"/>
    <property type="project" value="UniProtKB-KW"/>
</dbReference>
<proteinExistence type="predicted"/>
<evidence type="ECO:0000259" key="1">
    <source>
        <dbReference type="PROSITE" id="PS50878"/>
    </source>
</evidence>
<dbReference type="OrthoDB" id="9780724at2"/>
<dbReference type="EMBL" id="FNMZ01000016">
    <property type="protein sequence ID" value="SDX97103.1"/>
    <property type="molecule type" value="Genomic_DNA"/>
</dbReference>
<dbReference type="InterPro" id="IPR000477">
    <property type="entry name" value="RT_dom"/>
</dbReference>
<dbReference type="AlphaFoldDB" id="A0A1H3G1A7"/>
<gene>
    <name evidence="2" type="ORF">SAMN05444336_1165</name>
</gene>
<organism evidence="2 3">
    <name type="scientific">Albimonas donghaensis</name>
    <dbReference type="NCBI Taxonomy" id="356660"/>
    <lineage>
        <taxon>Bacteria</taxon>
        <taxon>Pseudomonadati</taxon>
        <taxon>Pseudomonadota</taxon>
        <taxon>Alphaproteobacteria</taxon>
        <taxon>Rhodobacterales</taxon>
        <taxon>Paracoccaceae</taxon>
        <taxon>Albimonas</taxon>
    </lineage>
</organism>
<dbReference type="STRING" id="356660.SAMN05444336_1165"/>
<evidence type="ECO:0000313" key="2">
    <source>
        <dbReference type="EMBL" id="SDX97103.1"/>
    </source>
</evidence>
<keyword evidence="3" id="KW-1185">Reference proteome</keyword>
<keyword evidence="2" id="KW-0695">RNA-directed DNA polymerase</keyword>
<dbReference type="Proteomes" id="UP000199118">
    <property type="component" value="Unassembled WGS sequence"/>
</dbReference>
<protein>
    <submittedName>
        <fullName evidence="2">Reverse transcriptase (RNA-dependent DNA polymerase)</fullName>
    </submittedName>
</protein>
<dbReference type="CDD" id="cd01646">
    <property type="entry name" value="RT_Bac_retron_I"/>
    <property type="match status" value="1"/>
</dbReference>
<accession>A0A1H3G1A7</accession>
<dbReference type="Pfam" id="PF00078">
    <property type="entry name" value="RVT_1"/>
    <property type="match status" value="1"/>
</dbReference>
<keyword evidence="2" id="KW-0548">Nucleotidyltransferase</keyword>
<feature type="domain" description="Reverse transcriptase" evidence="1">
    <location>
        <begin position="1"/>
        <end position="292"/>
    </location>
</feature>
<keyword evidence="2" id="KW-0808">Transferase</keyword>
<sequence>MTAKTKTARFRRLISHGYFAPELPPCFKSEDLARWRESIWTKISQVPTHNNRPLGIRKFTSEPAWFHFPRYGREDRRHGVINPVSYLAIAKTISDHFVQLRSESRKSGISSSPLIFDWSGQRALVRPSVDLRDDFRVELSARLDGFVEADIQSFFHSIYTHAIPWVIYGKNFAKNNRGPAHFGNVIDLYCRNSQDGQTIGLPVGPDTSRLLAEVVSSAIDASLKVKLGQRNPTASRYIDDYTIGIEGGASGERVISSLRRAVSEFELDLNPRKTSIRSTSERLATGWKQYVRASFTSGDSSADAFSEYFYRINIISERRPDINIEKFALRSRRRAFTTAEEWKRVQDHLFNSYRSNPTLIDFFVETHVQRHLTGRDVLPDRVSRFISGYIGTLIEQDRTGEVIWLIYLAIKLNLSLKLSEFPEICSVENAMVAILAAEGFRRGVINGEPDYTHWNRFIATDALRGGMWLFTYEACRTRCIPAATAGIVRADPFFAPLIDRNVAFLDLDSAPLSLAEFLRSRHRENRRTQAVRLDFNDDFEFEIEEFDEDFDADNNDWDNDPADY</sequence>
<name>A0A1H3G1A7_9RHOB</name>
<dbReference type="PROSITE" id="PS50878">
    <property type="entry name" value="RT_POL"/>
    <property type="match status" value="1"/>
</dbReference>
<evidence type="ECO:0000313" key="3">
    <source>
        <dbReference type="Proteomes" id="UP000199118"/>
    </source>
</evidence>